<reference evidence="2 3" key="1">
    <citation type="submission" date="2022-11" db="EMBL/GenBank/DDBJ databases">
        <title>Spartinivicinus poritis sp. nov., isolated from scleractinian coral Porites lutea.</title>
        <authorList>
            <person name="Zhang G."/>
            <person name="Cai L."/>
            <person name="Wei Q."/>
        </authorList>
    </citation>
    <scope>NUCLEOTIDE SEQUENCE [LARGE SCALE GENOMIC DNA]</scope>
    <source>
        <strain evidence="2 3">A2-2</strain>
    </source>
</reference>
<sequence>MAEDHQAQKKKIQIIFVVIFLSLIQSCSRERPESAKVTLASSDVIALGGAVEKYRNKKDSYPEANSFMDLLKKEGYIKRLVKDPWGNDYVLDIQGDSFDLYSLGKDGKKGGERYARDVYYSILMMKFVKFVSEDMKQIVIAIEKYKKEIGSYPKTDTFMLTLLEKGYIKDILKDPWGNAYMLEMYNDRFELYSLGRDAKRGGSGSSKDIHYTNWTTSKL</sequence>
<dbReference type="EMBL" id="JAPMOU010000070">
    <property type="protein sequence ID" value="MDE1465574.1"/>
    <property type="molecule type" value="Genomic_DNA"/>
</dbReference>
<gene>
    <name evidence="2" type="ORF">ORQ98_26795</name>
</gene>
<evidence type="ECO:0000259" key="1">
    <source>
        <dbReference type="Pfam" id="PF08334"/>
    </source>
</evidence>
<evidence type="ECO:0000313" key="2">
    <source>
        <dbReference type="EMBL" id="MDE1465574.1"/>
    </source>
</evidence>
<proteinExistence type="predicted"/>
<dbReference type="InterPro" id="IPR045584">
    <property type="entry name" value="Pilin-like"/>
</dbReference>
<accession>A0ABT5UGR4</accession>
<dbReference type="Proteomes" id="UP001528823">
    <property type="component" value="Unassembled WGS sequence"/>
</dbReference>
<name>A0ABT5UGR4_9GAMM</name>
<dbReference type="RefSeq" id="WP_274691878.1">
    <property type="nucleotide sequence ID" value="NZ_JAPMOU010000070.1"/>
</dbReference>
<organism evidence="2 3">
    <name type="scientific">Spartinivicinus poritis</name>
    <dbReference type="NCBI Taxonomy" id="2994640"/>
    <lineage>
        <taxon>Bacteria</taxon>
        <taxon>Pseudomonadati</taxon>
        <taxon>Pseudomonadota</taxon>
        <taxon>Gammaproteobacteria</taxon>
        <taxon>Oceanospirillales</taxon>
        <taxon>Zooshikellaceae</taxon>
        <taxon>Spartinivicinus</taxon>
    </lineage>
</organism>
<feature type="domain" description="Type II secretion system protein GspG C-terminal" evidence="1">
    <location>
        <begin position="132"/>
        <end position="210"/>
    </location>
</feature>
<dbReference type="SUPFAM" id="SSF54523">
    <property type="entry name" value="Pili subunits"/>
    <property type="match status" value="2"/>
</dbReference>
<feature type="domain" description="Type II secretion system protein GspG C-terminal" evidence="1">
    <location>
        <begin position="31"/>
        <end position="118"/>
    </location>
</feature>
<keyword evidence="3" id="KW-1185">Reference proteome</keyword>
<comment type="caution">
    <text evidence="2">The sequence shown here is derived from an EMBL/GenBank/DDBJ whole genome shotgun (WGS) entry which is preliminary data.</text>
</comment>
<dbReference type="InterPro" id="IPR013545">
    <property type="entry name" value="T2SS_protein-GspG_C"/>
</dbReference>
<evidence type="ECO:0000313" key="3">
    <source>
        <dbReference type="Proteomes" id="UP001528823"/>
    </source>
</evidence>
<dbReference type="Pfam" id="PF08334">
    <property type="entry name" value="T2SSG"/>
    <property type="match status" value="2"/>
</dbReference>
<dbReference type="Gene3D" id="3.30.700.10">
    <property type="entry name" value="Glycoprotein, Type 4 Pilin"/>
    <property type="match status" value="2"/>
</dbReference>
<protein>
    <submittedName>
        <fullName evidence="2">Type II secretion system protein GspG</fullName>
    </submittedName>
</protein>